<protein>
    <submittedName>
        <fullName evidence="6">Tetratricopeptide repeat protein</fullName>
    </submittedName>
</protein>
<accession>A0ABT3B156</accession>
<evidence type="ECO:0000313" key="7">
    <source>
        <dbReference type="Proteomes" id="UP001526143"/>
    </source>
</evidence>
<dbReference type="SMART" id="SM00028">
    <property type="entry name" value="TPR"/>
    <property type="match status" value="7"/>
</dbReference>
<feature type="repeat" description="TPR" evidence="4">
    <location>
        <begin position="643"/>
        <end position="676"/>
    </location>
</feature>
<dbReference type="InterPro" id="IPR052386">
    <property type="entry name" value="GPSM"/>
</dbReference>
<evidence type="ECO:0000256" key="1">
    <source>
        <dbReference type="ARBA" id="ARBA00004496"/>
    </source>
</evidence>
<keyword evidence="4" id="KW-0802">TPR repeat</keyword>
<comment type="subcellular location">
    <subcellularLocation>
        <location evidence="1">Cytoplasm</location>
    </subcellularLocation>
</comment>
<dbReference type="PANTHER" id="PTHR45954:SF1">
    <property type="entry name" value="LD33695P"/>
    <property type="match status" value="1"/>
</dbReference>
<dbReference type="PRINTS" id="PR00364">
    <property type="entry name" value="DISEASERSIST"/>
</dbReference>
<feature type="repeat" description="TPR" evidence="4">
    <location>
        <begin position="723"/>
        <end position="756"/>
    </location>
</feature>
<keyword evidence="2" id="KW-0963">Cytoplasm</keyword>
<feature type="repeat" description="TPR" evidence="4">
    <location>
        <begin position="683"/>
        <end position="716"/>
    </location>
</feature>
<dbReference type="EMBL" id="JAOWRF010000233">
    <property type="protein sequence ID" value="MCV3214975.1"/>
    <property type="molecule type" value="Genomic_DNA"/>
</dbReference>
<organism evidence="6 7">
    <name type="scientific">Plectonema radiosum NIES-515</name>
    <dbReference type="NCBI Taxonomy" id="2986073"/>
    <lineage>
        <taxon>Bacteria</taxon>
        <taxon>Bacillati</taxon>
        <taxon>Cyanobacteriota</taxon>
        <taxon>Cyanophyceae</taxon>
        <taxon>Oscillatoriophycideae</taxon>
        <taxon>Oscillatoriales</taxon>
        <taxon>Microcoleaceae</taxon>
        <taxon>Plectonema</taxon>
    </lineage>
</organism>
<evidence type="ECO:0000256" key="3">
    <source>
        <dbReference type="ARBA" id="ARBA00022737"/>
    </source>
</evidence>
<feature type="non-terminal residue" evidence="6">
    <location>
        <position position="770"/>
    </location>
</feature>
<dbReference type="SUPFAM" id="SSF48452">
    <property type="entry name" value="TPR-like"/>
    <property type="match status" value="2"/>
</dbReference>
<evidence type="ECO:0000256" key="4">
    <source>
        <dbReference type="PROSITE-ProRule" id="PRU00339"/>
    </source>
</evidence>
<dbReference type="SUPFAM" id="SSF52540">
    <property type="entry name" value="P-loop containing nucleoside triphosphate hydrolases"/>
    <property type="match status" value="1"/>
</dbReference>
<name>A0ABT3B156_9CYAN</name>
<dbReference type="InterPro" id="IPR019734">
    <property type="entry name" value="TPR_rpt"/>
</dbReference>
<dbReference type="InterPro" id="IPR011990">
    <property type="entry name" value="TPR-like_helical_dom_sf"/>
</dbReference>
<dbReference type="Pfam" id="PF13176">
    <property type="entry name" value="TPR_7"/>
    <property type="match status" value="1"/>
</dbReference>
<reference evidence="6 7" key="1">
    <citation type="submission" date="2022-10" db="EMBL/GenBank/DDBJ databases">
        <title>Identification of biosynthetic pathway for the production of the potent trypsin inhibitor radiosumin.</title>
        <authorList>
            <person name="Fewer D.P."/>
            <person name="Delbaje E."/>
            <person name="Ouyang X."/>
            <person name="Agostino P.D."/>
            <person name="Wahlsten M."/>
            <person name="Jokela J."/>
            <person name="Permi P."/>
            <person name="Haapaniemi E."/>
            <person name="Koistinen H."/>
        </authorList>
    </citation>
    <scope>NUCLEOTIDE SEQUENCE [LARGE SCALE GENOMIC DNA]</scope>
    <source>
        <strain evidence="6 7">NIES-515</strain>
    </source>
</reference>
<dbReference type="PANTHER" id="PTHR45954">
    <property type="entry name" value="LD33695P"/>
    <property type="match status" value="1"/>
</dbReference>
<dbReference type="InterPro" id="IPR002182">
    <property type="entry name" value="NB-ARC"/>
</dbReference>
<dbReference type="InterPro" id="IPR027417">
    <property type="entry name" value="P-loop_NTPase"/>
</dbReference>
<feature type="domain" description="NB-ARC" evidence="5">
    <location>
        <begin position="78"/>
        <end position="214"/>
    </location>
</feature>
<dbReference type="Gene3D" id="1.25.40.10">
    <property type="entry name" value="Tetratricopeptide repeat domain"/>
    <property type="match status" value="2"/>
</dbReference>
<sequence>MAEEANPSNPNNIEMNLTAYGDSKGTQVGQINAAEVKIIVDRIEPILELFQQIPKPESPGVLKAGDSPISLAYWQGRKTEIAQIQQWLTDENTFLIGIEGIGGTGKSMLAAKIYDEIEGFPKRFWGDVRNGASFSDLARQVLTEFGFRVPEQEAKLVEALVKCLRSGQFLLIIDNLESLLQPDRQWGSLFYGDFFNAWVESGGNSKVLVTTRERPELKGFEWLTLKGLQVEEGVALLTALGIRGNLEEFVELVDGHPLLLSLVAGFLKDEYRQDPDLRRLADLGLGNLRQLLTDDRVVGMHRLKNVGMVLVLDASFERLSELQKALLLNISVFRGAVDSTAAVAVLPGTSQTEIERELRNLVKRSLLLEKLNGKRWFEFQPVVLEYARCKAGDQAVVHQQAIDYYRLNVKPAPSWQIREDIKEYLEIFYHSYQLENYDSAFDVLDFCGDFLTLRGYYTDQVDLYSQLIAAWEKIGERENWKYQAALTSLGNAYISLGQYQQAIEFHQQSLDIAREIGDRNSEGKSLANLGLVYLNQGQYQQAIELFQQSKQIATEIGDRNTEGLCLMNLGAAYLNQGQYQEAIELFQQSKQIAREIGDRNSEGKCLMNLGIAYLYQGQYQQAIKFFEQSKQIATDIGDRNTEGKSLGNLGNAYLNQGQYQQAIDFFQQSKQIATDIGDRNSEGLCLMNLGIAYGSLGQYQEAIEFLQQSLQIAREIGDRNGEGKSLMNLGVAYYSLEQYQRAIEFHQQSLEISRDIGDRNGEGKSLMNLG</sequence>
<feature type="repeat" description="TPR" evidence="4">
    <location>
        <begin position="483"/>
        <end position="516"/>
    </location>
</feature>
<keyword evidence="3" id="KW-0677">Repeat</keyword>
<evidence type="ECO:0000313" key="6">
    <source>
        <dbReference type="EMBL" id="MCV3214975.1"/>
    </source>
</evidence>
<evidence type="ECO:0000256" key="2">
    <source>
        <dbReference type="ARBA" id="ARBA00022490"/>
    </source>
</evidence>
<dbReference type="Proteomes" id="UP001526143">
    <property type="component" value="Unassembled WGS sequence"/>
</dbReference>
<comment type="caution">
    <text evidence="6">The sequence shown here is derived from an EMBL/GenBank/DDBJ whole genome shotgun (WGS) entry which is preliminary data.</text>
</comment>
<gene>
    <name evidence="6" type="ORF">OGM63_15880</name>
</gene>
<dbReference type="Gene3D" id="3.40.50.300">
    <property type="entry name" value="P-loop containing nucleotide triphosphate hydrolases"/>
    <property type="match status" value="1"/>
</dbReference>
<dbReference type="PROSITE" id="PS50005">
    <property type="entry name" value="TPR"/>
    <property type="match status" value="7"/>
</dbReference>
<evidence type="ECO:0000259" key="5">
    <source>
        <dbReference type="Pfam" id="PF00931"/>
    </source>
</evidence>
<proteinExistence type="predicted"/>
<dbReference type="Pfam" id="PF00931">
    <property type="entry name" value="NB-ARC"/>
    <property type="match status" value="1"/>
</dbReference>
<feature type="repeat" description="TPR" evidence="4">
    <location>
        <begin position="523"/>
        <end position="556"/>
    </location>
</feature>
<keyword evidence="7" id="KW-1185">Reference proteome</keyword>
<dbReference type="RefSeq" id="WP_263746557.1">
    <property type="nucleotide sequence ID" value="NZ_JAOWRF010000233.1"/>
</dbReference>
<dbReference type="Pfam" id="PF13424">
    <property type="entry name" value="TPR_12"/>
    <property type="match status" value="3"/>
</dbReference>
<feature type="repeat" description="TPR" evidence="4">
    <location>
        <begin position="603"/>
        <end position="636"/>
    </location>
</feature>
<feature type="repeat" description="TPR" evidence="4">
    <location>
        <begin position="563"/>
        <end position="596"/>
    </location>
</feature>